<dbReference type="EMBL" id="CAJGYO010000014">
    <property type="protein sequence ID" value="CAD6267423.1"/>
    <property type="molecule type" value="Genomic_DNA"/>
</dbReference>
<dbReference type="AlphaFoldDB" id="A0A811RB62"/>
<proteinExistence type="predicted"/>
<evidence type="ECO:0000313" key="3">
    <source>
        <dbReference type="Proteomes" id="UP000604825"/>
    </source>
</evidence>
<comment type="caution">
    <text evidence="2">The sequence shown here is derived from an EMBL/GenBank/DDBJ whole genome shotgun (WGS) entry which is preliminary data.</text>
</comment>
<keyword evidence="3" id="KW-1185">Reference proteome</keyword>
<dbReference type="Proteomes" id="UP000604825">
    <property type="component" value="Unassembled WGS sequence"/>
</dbReference>
<evidence type="ECO:0000256" key="1">
    <source>
        <dbReference type="SAM" id="MobiDB-lite"/>
    </source>
</evidence>
<protein>
    <submittedName>
        <fullName evidence="2">Uncharacterized protein</fullName>
    </submittedName>
</protein>
<feature type="region of interest" description="Disordered" evidence="1">
    <location>
        <begin position="30"/>
        <end position="80"/>
    </location>
</feature>
<accession>A0A811RB62</accession>
<name>A0A811RB62_9POAL</name>
<sequence length="80" mass="8576">MAVVLPSLGVAAPLPSALLPLLDGDRRWTRSGDDGGAVEQADAKTTVESGEIRPQGSRIQQIQPRGSRIWPQGARIHPRI</sequence>
<gene>
    <name evidence="2" type="ORF">NCGR_LOCUS50728</name>
</gene>
<reference evidence="2" key="1">
    <citation type="submission" date="2020-10" db="EMBL/GenBank/DDBJ databases">
        <authorList>
            <person name="Han B."/>
            <person name="Lu T."/>
            <person name="Zhao Q."/>
            <person name="Huang X."/>
            <person name="Zhao Y."/>
        </authorList>
    </citation>
    <scope>NUCLEOTIDE SEQUENCE</scope>
</reference>
<organism evidence="2 3">
    <name type="scientific">Miscanthus lutarioriparius</name>
    <dbReference type="NCBI Taxonomy" id="422564"/>
    <lineage>
        <taxon>Eukaryota</taxon>
        <taxon>Viridiplantae</taxon>
        <taxon>Streptophyta</taxon>
        <taxon>Embryophyta</taxon>
        <taxon>Tracheophyta</taxon>
        <taxon>Spermatophyta</taxon>
        <taxon>Magnoliopsida</taxon>
        <taxon>Liliopsida</taxon>
        <taxon>Poales</taxon>
        <taxon>Poaceae</taxon>
        <taxon>PACMAD clade</taxon>
        <taxon>Panicoideae</taxon>
        <taxon>Andropogonodae</taxon>
        <taxon>Andropogoneae</taxon>
        <taxon>Saccharinae</taxon>
        <taxon>Miscanthus</taxon>
    </lineage>
</organism>
<evidence type="ECO:0000313" key="2">
    <source>
        <dbReference type="EMBL" id="CAD6267423.1"/>
    </source>
</evidence>